<comment type="caution">
    <text evidence="3">The sequence shown here is derived from an EMBL/GenBank/DDBJ whole genome shotgun (WGS) entry which is preliminary data.</text>
</comment>
<feature type="coiled-coil region" evidence="1">
    <location>
        <begin position="138"/>
        <end position="191"/>
    </location>
</feature>
<organism evidence="3 4">
    <name type="scientific">Triparma columacea</name>
    <dbReference type="NCBI Taxonomy" id="722753"/>
    <lineage>
        <taxon>Eukaryota</taxon>
        <taxon>Sar</taxon>
        <taxon>Stramenopiles</taxon>
        <taxon>Ochrophyta</taxon>
        <taxon>Bolidophyceae</taxon>
        <taxon>Parmales</taxon>
        <taxon>Triparmaceae</taxon>
        <taxon>Triparma</taxon>
    </lineage>
</organism>
<keyword evidence="4" id="KW-1185">Reference proteome</keyword>
<dbReference type="OrthoDB" id="194866at2759"/>
<evidence type="ECO:0000313" key="4">
    <source>
        <dbReference type="Proteomes" id="UP001165065"/>
    </source>
</evidence>
<dbReference type="EMBL" id="BRYA01000359">
    <property type="protein sequence ID" value="GMI47793.1"/>
    <property type="molecule type" value="Genomic_DNA"/>
</dbReference>
<keyword evidence="1" id="KW-0175">Coiled coil</keyword>
<evidence type="ECO:0000256" key="2">
    <source>
        <dbReference type="SAM" id="MobiDB-lite"/>
    </source>
</evidence>
<accession>A0A9W7GPL5</accession>
<evidence type="ECO:0000313" key="3">
    <source>
        <dbReference type="EMBL" id="GMI47793.1"/>
    </source>
</evidence>
<proteinExistence type="predicted"/>
<gene>
    <name evidence="3" type="ORF">TrCOL_g10067</name>
</gene>
<feature type="compositionally biased region" description="Acidic residues" evidence="2">
    <location>
        <begin position="445"/>
        <end position="455"/>
    </location>
</feature>
<protein>
    <submittedName>
        <fullName evidence="3">Uncharacterized protein</fullName>
    </submittedName>
</protein>
<sequence>MEVRSSNVSSVPPLYSNIDYINVDSRRKHLKERRSILQLKSDNRAYALGQLEEVKQKVIQRSWKMFEEKNEEARKRNTALLNSIYNAKTTFKVVTPSTSVNSATHSNLASAMSRHCVEIERLFPTYTASLSYESAEQVQRLEEERRNTDLRREKAKDAFGREKALRDAVEKKRQDLAVAQLAEHNEEMERNARRNELVATSKKVDEILINEAAKSGEEARAKILKKSAMEREEIIKNLRGNLLGSAVVGSGGGGEGELRKMESDLREMEEEGRASSKWLTSQLAAAASTPGSDLVHSLRRDLVGGEEVFVGIPSKILGTLKRRFKSMQVRGQGRELGTDLEGDVWGFMITGVGGEGWGEDVVKSFWAPMLVDPDRGEEGGAERRRRVIRKVTGVLKAAMEEKREEIKEKNEVRDVSRFSARSNFDEFGEEEDEMGKGEEGGEGGGGEDDEDEFDF</sequence>
<dbReference type="Proteomes" id="UP001165065">
    <property type="component" value="Unassembled WGS sequence"/>
</dbReference>
<reference evidence="4" key="1">
    <citation type="journal article" date="2023" name="Commun. Biol.">
        <title>Genome analysis of Parmales, the sister group of diatoms, reveals the evolutionary specialization of diatoms from phago-mixotrophs to photoautotrophs.</title>
        <authorList>
            <person name="Ban H."/>
            <person name="Sato S."/>
            <person name="Yoshikawa S."/>
            <person name="Yamada K."/>
            <person name="Nakamura Y."/>
            <person name="Ichinomiya M."/>
            <person name="Sato N."/>
            <person name="Blanc-Mathieu R."/>
            <person name="Endo H."/>
            <person name="Kuwata A."/>
            <person name="Ogata H."/>
        </authorList>
    </citation>
    <scope>NUCLEOTIDE SEQUENCE [LARGE SCALE GENOMIC DNA]</scope>
</reference>
<feature type="region of interest" description="Disordered" evidence="2">
    <location>
        <begin position="420"/>
        <end position="455"/>
    </location>
</feature>
<evidence type="ECO:0000256" key="1">
    <source>
        <dbReference type="SAM" id="Coils"/>
    </source>
</evidence>
<name>A0A9W7GPL5_9STRA</name>
<dbReference type="AlphaFoldDB" id="A0A9W7GPL5"/>